<name>A0ABR2A7Z1_9ROSI</name>
<sequence>MYKVKDKQIKGIRMVIPKDIALLFMLLDAKQPSLLLSIDEFIADPVLVEKRILNVAISITHTIWQPLPVGWLKFNVDGALGAGGTVGGIGGVLRDECGQHLLTFSIRVRSEFFFMVESDWKNVVDWIHSPSSSPILMNGWVAKIVEVIKSNRFRVLFAPRIYNIEADTLAKLGLRSSGIFMCKITDL</sequence>
<dbReference type="Proteomes" id="UP001472677">
    <property type="component" value="Unassembled WGS sequence"/>
</dbReference>
<reference evidence="1 2" key="1">
    <citation type="journal article" date="2024" name="G3 (Bethesda)">
        <title>Genome assembly of Hibiscus sabdariffa L. provides insights into metabolisms of medicinal natural products.</title>
        <authorList>
            <person name="Kim T."/>
        </authorList>
    </citation>
    <scope>NUCLEOTIDE SEQUENCE [LARGE SCALE GENOMIC DNA]</scope>
    <source>
        <strain evidence="1">TK-2024</strain>
        <tissue evidence="1">Old leaves</tissue>
    </source>
</reference>
<protein>
    <recommendedName>
        <fullName evidence="3">RNase H type-1 domain-containing protein</fullName>
    </recommendedName>
</protein>
<dbReference type="SUPFAM" id="SSF53098">
    <property type="entry name" value="Ribonuclease H-like"/>
    <property type="match status" value="1"/>
</dbReference>
<dbReference type="InterPro" id="IPR012337">
    <property type="entry name" value="RNaseH-like_sf"/>
</dbReference>
<dbReference type="EMBL" id="JBBPBM010000943">
    <property type="protein sequence ID" value="KAK8489142.1"/>
    <property type="molecule type" value="Genomic_DNA"/>
</dbReference>
<gene>
    <name evidence="1" type="ORF">V6N12_030629</name>
</gene>
<comment type="caution">
    <text evidence="1">The sequence shown here is derived from an EMBL/GenBank/DDBJ whole genome shotgun (WGS) entry which is preliminary data.</text>
</comment>
<dbReference type="PANTHER" id="PTHR33033:SF121">
    <property type="entry name" value="POLYNUCLEOTIDYL TRANSFERASE, RIBONUCLEASE H-LIKE SUPERFAMILY PROTEIN"/>
    <property type="match status" value="1"/>
</dbReference>
<evidence type="ECO:0000313" key="1">
    <source>
        <dbReference type="EMBL" id="KAK8489142.1"/>
    </source>
</evidence>
<evidence type="ECO:0000313" key="2">
    <source>
        <dbReference type="Proteomes" id="UP001472677"/>
    </source>
</evidence>
<organism evidence="1 2">
    <name type="scientific">Hibiscus sabdariffa</name>
    <name type="common">roselle</name>
    <dbReference type="NCBI Taxonomy" id="183260"/>
    <lineage>
        <taxon>Eukaryota</taxon>
        <taxon>Viridiplantae</taxon>
        <taxon>Streptophyta</taxon>
        <taxon>Embryophyta</taxon>
        <taxon>Tracheophyta</taxon>
        <taxon>Spermatophyta</taxon>
        <taxon>Magnoliopsida</taxon>
        <taxon>eudicotyledons</taxon>
        <taxon>Gunneridae</taxon>
        <taxon>Pentapetalae</taxon>
        <taxon>rosids</taxon>
        <taxon>malvids</taxon>
        <taxon>Malvales</taxon>
        <taxon>Malvaceae</taxon>
        <taxon>Malvoideae</taxon>
        <taxon>Hibiscus</taxon>
    </lineage>
</organism>
<keyword evidence="2" id="KW-1185">Reference proteome</keyword>
<dbReference type="PANTHER" id="PTHR33033">
    <property type="entry name" value="POLYNUCLEOTIDYL TRANSFERASE, RIBONUCLEASE H-LIKE SUPERFAMILY PROTEIN-RELATED"/>
    <property type="match status" value="1"/>
</dbReference>
<evidence type="ECO:0008006" key="3">
    <source>
        <dbReference type="Google" id="ProtNLM"/>
    </source>
</evidence>
<proteinExistence type="predicted"/>
<accession>A0ABR2A7Z1</accession>